<accession>A0ABW8M7F7</accession>
<proteinExistence type="predicted"/>
<dbReference type="RefSeq" id="WP_404749725.1">
    <property type="nucleotide sequence ID" value="NZ_JBJDQH010000509.1"/>
</dbReference>
<dbReference type="EMBL" id="JBJDQH010000509">
    <property type="protein sequence ID" value="MFK4274094.1"/>
    <property type="molecule type" value="Genomic_DNA"/>
</dbReference>
<feature type="domain" description="RamC N-terminal" evidence="1">
    <location>
        <begin position="29"/>
        <end position="72"/>
    </location>
</feature>
<name>A0ABW8M7F7_9ACTN</name>
<comment type="caution">
    <text evidence="2">The sequence shown here is derived from an EMBL/GenBank/DDBJ whole genome shotgun (WGS) entry which is preliminary data.</text>
</comment>
<reference evidence="2 3" key="1">
    <citation type="submission" date="2024-11" db="EMBL/GenBank/DDBJ databases">
        <title>The Natural Products Discovery Center: Release of the First 8490 Sequenced Strains for Exploring Actinobacteria Biosynthetic Diversity.</title>
        <authorList>
            <person name="Kalkreuter E."/>
            <person name="Kautsar S.A."/>
            <person name="Yang D."/>
            <person name="Bader C.D."/>
            <person name="Teijaro C.N."/>
            <person name="Fluegel L."/>
            <person name="Davis C.M."/>
            <person name="Simpson J.R."/>
            <person name="Lauterbach L."/>
            <person name="Steele A.D."/>
            <person name="Gui C."/>
            <person name="Meng S."/>
            <person name="Li G."/>
            <person name="Viehrig K."/>
            <person name="Ye F."/>
            <person name="Su P."/>
            <person name="Kiefer A.F."/>
            <person name="Nichols A."/>
            <person name="Cepeda A.J."/>
            <person name="Yan W."/>
            <person name="Fan B."/>
            <person name="Jiang Y."/>
            <person name="Adhikari A."/>
            <person name="Zheng C.-J."/>
            <person name="Schuster L."/>
            <person name="Cowan T.M."/>
            <person name="Smanski M.J."/>
            <person name="Chevrette M.G."/>
            <person name="De Carvalho L.P.S."/>
            <person name="Shen B."/>
        </authorList>
    </citation>
    <scope>NUCLEOTIDE SEQUENCE [LARGE SCALE GENOMIC DNA]</scope>
    <source>
        <strain evidence="2 3">NPDC020863</strain>
    </source>
</reference>
<evidence type="ECO:0000259" key="1">
    <source>
        <dbReference type="Pfam" id="PF25816"/>
    </source>
</evidence>
<organism evidence="2 3">
    <name type="scientific">Streptomyces milbemycinicus</name>
    <dbReference type="NCBI Taxonomy" id="476552"/>
    <lineage>
        <taxon>Bacteria</taxon>
        <taxon>Bacillati</taxon>
        <taxon>Actinomycetota</taxon>
        <taxon>Actinomycetes</taxon>
        <taxon>Kitasatosporales</taxon>
        <taxon>Streptomycetaceae</taxon>
        <taxon>Streptomyces</taxon>
    </lineage>
</organism>
<dbReference type="Proteomes" id="UP001620295">
    <property type="component" value="Unassembled WGS sequence"/>
</dbReference>
<feature type="non-terminal residue" evidence="2">
    <location>
        <position position="73"/>
    </location>
</feature>
<gene>
    <name evidence="2" type="ORF">ACI2L5_56105</name>
</gene>
<evidence type="ECO:0000313" key="3">
    <source>
        <dbReference type="Proteomes" id="UP001620295"/>
    </source>
</evidence>
<sequence>MDPRYEAYTIADSTWYEPLDRCEDSSSRFSLSVREVPEGWKRQHQGVWEFLTPDGAPDMPEQGWKIHVSSTSD</sequence>
<keyword evidence="3" id="KW-1185">Reference proteome</keyword>
<evidence type="ECO:0000313" key="2">
    <source>
        <dbReference type="EMBL" id="MFK4274094.1"/>
    </source>
</evidence>
<protein>
    <recommendedName>
        <fullName evidence="1">RamC N-terminal domain-containing protein</fullName>
    </recommendedName>
</protein>
<dbReference type="Pfam" id="PF25816">
    <property type="entry name" value="RamC_N"/>
    <property type="match status" value="1"/>
</dbReference>
<dbReference type="InterPro" id="IPR057929">
    <property type="entry name" value="RamC_N"/>
</dbReference>